<feature type="compositionally biased region" description="Polar residues" evidence="1">
    <location>
        <begin position="622"/>
        <end position="640"/>
    </location>
</feature>
<feature type="chain" id="PRO_5042028253" description="VWFD domain-containing protein" evidence="2">
    <location>
        <begin position="23"/>
        <end position="707"/>
    </location>
</feature>
<evidence type="ECO:0000256" key="1">
    <source>
        <dbReference type="SAM" id="MobiDB-lite"/>
    </source>
</evidence>
<proteinExistence type="predicted"/>
<feature type="region of interest" description="Disordered" evidence="1">
    <location>
        <begin position="567"/>
        <end position="651"/>
    </location>
</feature>
<evidence type="ECO:0000313" key="4">
    <source>
        <dbReference type="EMBL" id="KAJ3253042.1"/>
    </source>
</evidence>
<sequence>MLFNAAALLTFTAAATVPLVDVDPSSLYINDLGSNYIRVRLTKQPVANTNVYFSASALVFGQCSTTFTPQNWNQYQSIPVRGVPQFANMANQTYTVKARSFGFTGYSNANSKAPTVYPKIDSTFTITRKVSPGGLCSSTGDPHFNTFDNQLFSRQTGAVTRLFQNQDLEVQAWQVLCRKGGIYCNQAVAVRYGSSVFVIDNRQNITESMQMKQLTNNVDGVIYQAPANLYSGTHNLYIPDGSKVSISNTVYNKGLPDIHQYMGVQLTVPAQSGAYNGVCNRISTTKLPSFYLQDGTTVSATAANVNYFVDSCAVVSEKNIFNGNFKTTTPAWRKAFTCALPGTDTLPVVPTPPTLPSYVQVAVPPMYDNTPKFYPSPDFIIKAIDFCTSVLNTSTCVHVLDPSPYIKGCANDASLTGTQGLAEHHKQAYLQDCYSVTNNLQAVSDSDKVNKAVQVQDSLGLGDSHCPNNCNKVGTCTAIGCDCGQSGFTGVACEIQIKNFAPVAYTSSSAASSSSRVTSSSTTKIASSVAPSTTKVTLSAAASTGKAVSTSEAVYIQATTTVAYKTSSAASTPTTSSPANNANSKAAGQEKSNNAQEKSSNAPASASSSSSHQSAATPSLSGYHTFSSEGGFEKTTSQASHAAPSQPPNDADQQAAHILTLAAYENSVLAAIAATAKGAVPTPPAFIPTRPIRYPQCKAQQKLSVFH</sequence>
<protein>
    <recommendedName>
        <fullName evidence="3">VWFD domain-containing protein</fullName>
    </recommendedName>
</protein>
<dbReference type="PROSITE" id="PS51233">
    <property type="entry name" value="VWFD"/>
    <property type="match status" value="1"/>
</dbReference>
<feature type="domain" description="VWFD" evidence="3">
    <location>
        <begin position="134"/>
        <end position="320"/>
    </location>
</feature>
<reference evidence="4" key="1">
    <citation type="submission" date="2020-05" db="EMBL/GenBank/DDBJ databases">
        <title>Phylogenomic resolution of chytrid fungi.</title>
        <authorList>
            <person name="Stajich J.E."/>
            <person name="Amses K."/>
            <person name="Simmons R."/>
            <person name="Seto K."/>
            <person name="Myers J."/>
            <person name="Bonds A."/>
            <person name="Quandt C.A."/>
            <person name="Barry K."/>
            <person name="Liu P."/>
            <person name="Grigoriev I."/>
            <person name="Longcore J.E."/>
            <person name="James T.Y."/>
        </authorList>
    </citation>
    <scope>NUCLEOTIDE SEQUENCE</scope>
    <source>
        <strain evidence="4">PLAUS21</strain>
    </source>
</reference>
<keyword evidence="2" id="KW-0732">Signal</keyword>
<evidence type="ECO:0000313" key="5">
    <source>
        <dbReference type="Proteomes" id="UP001210925"/>
    </source>
</evidence>
<feature type="signal peptide" evidence="2">
    <location>
        <begin position="1"/>
        <end position="22"/>
    </location>
</feature>
<gene>
    <name evidence="4" type="ORF">HK103_001004</name>
</gene>
<evidence type="ECO:0000259" key="3">
    <source>
        <dbReference type="PROSITE" id="PS51233"/>
    </source>
</evidence>
<feature type="compositionally biased region" description="Low complexity" evidence="1">
    <location>
        <begin position="599"/>
        <end position="621"/>
    </location>
</feature>
<evidence type="ECO:0000256" key="2">
    <source>
        <dbReference type="SAM" id="SignalP"/>
    </source>
</evidence>
<feature type="compositionally biased region" description="Low complexity" evidence="1">
    <location>
        <begin position="567"/>
        <end position="587"/>
    </location>
</feature>
<name>A0AAD5UBB6_9FUNG</name>
<dbReference type="EMBL" id="JADGKB010000121">
    <property type="protein sequence ID" value="KAJ3253042.1"/>
    <property type="molecule type" value="Genomic_DNA"/>
</dbReference>
<dbReference type="AlphaFoldDB" id="A0AAD5UBB6"/>
<comment type="caution">
    <text evidence="4">The sequence shown here is derived from an EMBL/GenBank/DDBJ whole genome shotgun (WGS) entry which is preliminary data.</text>
</comment>
<keyword evidence="5" id="KW-1185">Reference proteome</keyword>
<dbReference type="InterPro" id="IPR001846">
    <property type="entry name" value="VWF_type-D"/>
</dbReference>
<dbReference type="Proteomes" id="UP001210925">
    <property type="component" value="Unassembled WGS sequence"/>
</dbReference>
<organism evidence="4 5">
    <name type="scientific">Boothiomyces macroporosus</name>
    <dbReference type="NCBI Taxonomy" id="261099"/>
    <lineage>
        <taxon>Eukaryota</taxon>
        <taxon>Fungi</taxon>
        <taxon>Fungi incertae sedis</taxon>
        <taxon>Chytridiomycota</taxon>
        <taxon>Chytridiomycota incertae sedis</taxon>
        <taxon>Chytridiomycetes</taxon>
        <taxon>Rhizophydiales</taxon>
        <taxon>Terramycetaceae</taxon>
        <taxon>Boothiomyces</taxon>
    </lineage>
</organism>
<accession>A0AAD5UBB6</accession>